<dbReference type="EMBL" id="JAJVCN010000001">
    <property type="protein sequence ID" value="MCE7003945.1"/>
    <property type="molecule type" value="Genomic_DNA"/>
</dbReference>
<organism evidence="1 2">
    <name type="scientific">Kibdelosporangium philippinense</name>
    <dbReference type="NCBI Taxonomy" id="211113"/>
    <lineage>
        <taxon>Bacteria</taxon>
        <taxon>Bacillati</taxon>
        <taxon>Actinomycetota</taxon>
        <taxon>Actinomycetes</taxon>
        <taxon>Pseudonocardiales</taxon>
        <taxon>Pseudonocardiaceae</taxon>
        <taxon>Kibdelosporangium</taxon>
    </lineage>
</organism>
<keyword evidence="2" id="KW-1185">Reference proteome</keyword>
<evidence type="ECO:0000313" key="1">
    <source>
        <dbReference type="EMBL" id="MCE7003945.1"/>
    </source>
</evidence>
<dbReference type="InterPro" id="IPR014710">
    <property type="entry name" value="RmlC-like_jellyroll"/>
</dbReference>
<name>A0ABS8Z7S8_9PSEU</name>
<protein>
    <submittedName>
        <fullName evidence="1">Cupin</fullName>
    </submittedName>
</protein>
<comment type="caution">
    <text evidence="1">The sequence shown here is derived from an EMBL/GenBank/DDBJ whole genome shotgun (WGS) entry which is preliminary data.</text>
</comment>
<sequence>MLSRNDDDPRILTRLARWEPGLDTTAAGVITHDYVEEVYILCGSLHDHTLDRTFQAGDFASRRPGMPHGPYRTAEGCVMLEPATVHPDHPLRTHQVV</sequence>
<accession>A0ABS8Z7S8</accession>
<evidence type="ECO:0000313" key="2">
    <source>
        <dbReference type="Proteomes" id="UP001521150"/>
    </source>
</evidence>
<dbReference type="Proteomes" id="UP001521150">
    <property type="component" value="Unassembled WGS sequence"/>
</dbReference>
<dbReference type="InterPro" id="IPR011051">
    <property type="entry name" value="RmlC_Cupin_sf"/>
</dbReference>
<gene>
    <name evidence="1" type="ORF">LWC34_14060</name>
</gene>
<dbReference type="RefSeq" id="WP_233725491.1">
    <property type="nucleotide sequence ID" value="NZ_JAJVCN010000001.1"/>
</dbReference>
<dbReference type="SUPFAM" id="SSF51182">
    <property type="entry name" value="RmlC-like cupins"/>
    <property type="match status" value="1"/>
</dbReference>
<reference evidence="1 2" key="1">
    <citation type="submission" date="2021-12" db="EMBL/GenBank/DDBJ databases">
        <title>Genome sequence of Kibdelosporangium philippinense ATCC 49844.</title>
        <authorList>
            <person name="Fedorov E.A."/>
            <person name="Omeragic M."/>
            <person name="Shalygina K.F."/>
            <person name="Maclea K.S."/>
        </authorList>
    </citation>
    <scope>NUCLEOTIDE SEQUENCE [LARGE SCALE GENOMIC DNA]</scope>
    <source>
        <strain evidence="1 2">ATCC 49844</strain>
    </source>
</reference>
<proteinExistence type="predicted"/>
<dbReference type="Gene3D" id="2.60.120.10">
    <property type="entry name" value="Jelly Rolls"/>
    <property type="match status" value="1"/>
</dbReference>